<feature type="domain" description="SET" evidence="1">
    <location>
        <begin position="1"/>
        <end position="74"/>
    </location>
</feature>
<reference evidence="2" key="1">
    <citation type="journal article" date="2023" name="IMA Fungus">
        <title>Comparative genomic study of the Penicillium genus elucidates a diverse pangenome and 15 lateral gene transfer events.</title>
        <authorList>
            <person name="Petersen C."/>
            <person name="Sorensen T."/>
            <person name="Nielsen M.R."/>
            <person name="Sondergaard T.E."/>
            <person name="Sorensen J.L."/>
            <person name="Fitzpatrick D.A."/>
            <person name="Frisvad J.C."/>
            <person name="Nielsen K.L."/>
        </authorList>
    </citation>
    <scope>NUCLEOTIDE SEQUENCE</scope>
    <source>
        <strain evidence="2">IBT 15450</strain>
    </source>
</reference>
<dbReference type="PROSITE" id="PS50280">
    <property type="entry name" value="SET"/>
    <property type="match status" value="1"/>
</dbReference>
<dbReference type="AlphaFoldDB" id="A0AAD6N850"/>
<dbReference type="GO" id="GO:0042799">
    <property type="term" value="F:histone H4K20 methyltransferase activity"/>
    <property type="evidence" value="ECO:0007669"/>
    <property type="project" value="TreeGrafter"/>
</dbReference>
<dbReference type="InterPro" id="IPR001214">
    <property type="entry name" value="SET_dom"/>
</dbReference>
<evidence type="ECO:0000313" key="2">
    <source>
        <dbReference type="EMBL" id="KAJ6041477.1"/>
    </source>
</evidence>
<dbReference type="Pfam" id="PF00856">
    <property type="entry name" value="SET"/>
    <property type="match status" value="1"/>
</dbReference>
<dbReference type="GO" id="GO:0005634">
    <property type="term" value="C:nucleus"/>
    <property type="evidence" value="ECO:0007669"/>
    <property type="project" value="TreeGrafter"/>
</dbReference>
<dbReference type="PANTHER" id="PTHR12977">
    <property type="entry name" value="SUPPRESSOR OF VARIEGATION 4-20-RELATED"/>
    <property type="match status" value="1"/>
</dbReference>
<accession>A0AAD6N850</accession>
<keyword evidence="3" id="KW-1185">Reference proteome</keyword>
<proteinExistence type="predicted"/>
<organism evidence="2 3">
    <name type="scientific">Penicillium canescens</name>
    <dbReference type="NCBI Taxonomy" id="5083"/>
    <lineage>
        <taxon>Eukaryota</taxon>
        <taxon>Fungi</taxon>
        <taxon>Dikarya</taxon>
        <taxon>Ascomycota</taxon>
        <taxon>Pezizomycotina</taxon>
        <taxon>Eurotiomycetes</taxon>
        <taxon>Eurotiomycetidae</taxon>
        <taxon>Eurotiales</taxon>
        <taxon>Aspergillaceae</taxon>
        <taxon>Penicillium</taxon>
    </lineage>
</organism>
<protein>
    <submittedName>
        <fullName evidence="2">Histone-lysine N-methyltransferase SET9</fullName>
    </submittedName>
</protein>
<comment type="caution">
    <text evidence="2">The sequence shown here is derived from an EMBL/GenBank/DDBJ whole genome shotgun (WGS) entry which is preliminary data.</text>
</comment>
<sequence>MTDEQEKNLRRIGKDFSVVESSNKKRLSVFLGPARFINHDCKPNAHLVVGANRQMSVVANRYIPKDTEITIYRAIDHV</sequence>
<evidence type="ECO:0000313" key="3">
    <source>
        <dbReference type="Proteomes" id="UP001219568"/>
    </source>
</evidence>
<dbReference type="Gene3D" id="2.170.270.10">
    <property type="entry name" value="SET domain"/>
    <property type="match status" value="1"/>
</dbReference>
<name>A0AAD6N850_PENCN</name>
<gene>
    <name evidence="2" type="ORF">N7460_006867</name>
</gene>
<dbReference type="InterPro" id="IPR039977">
    <property type="entry name" value="Suv4-20/Set9"/>
</dbReference>
<dbReference type="EMBL" id="JAQJZL010000005">
    <property type="protein sequence ID" value="KAJ6041477.1"/>
    <property type="molecule type" value="Genomic_DNA"/>
</dbReference>
<dbReference type="Proteomes" id="UP001219568">
    <property type="component" value="Unassembled WGS sequence"/>
</dbReference>
<dbReference type="PANTHER" id="PTHR12977:SF4">
    <property type="entry name" value="HISTONE-LYSINE N-METHYLTRANSFERASE KMT5B"/>
    <property type="match status" value="1"/>
</dbReference>
<dbReference type="InterPro" id="IPR046341">
    <property type="entry name" value="SET_dom_sf"/>
</dbReference>
<evidence type="ECO:0000259" key="1">
    <source>
        <dbReference type="PROSITE" id="PS50280"/>
    </source>
</evidence>
<dbReference type="SUPFAM" id="SSF82199">
    <property type="entry name" value="SET domain"/>
    <property type="match status" value="1"/>
</dbReference>
<reference evidence="2" key="2">
    <citation type="submission" date="2023-01" db="EMBL/GenBank/DDBJ databases">
        <authorList>
            <person name="Petersen C."/>
        </authorList>
    </citation>
    <scope>NUCLEOTIDE SEQUENCE</scope>
    <source>
        <strain evidence="2">IBT 15450</strain>
    </source>
</reference>